<accession>A0A0C1DCB8</accession>
<dbReference type="SMART" id="SM00342">
    <property type="entry name" value="HTH_ARAC"/>
    <property type="match status" value="1"/>
</dbReference>
<evidence type="ECO:0000313" key="7">
    <source>
        <dbReference type="Proteomes" id="UP000031246"/>
    </source>
</evidence>
<feature type="transmembrane region" description="Helical" evidence="4">
    <location>
        <begin position="12"/>
        <end position="33"/>
    </location>
</feature>
<evidence type="ECO:0000256" key="3">
    <source>
        <dbReference type="ARBA" id="ARBA00023163"/>
    </source>
</evidence>
<dbReference type="SUPFAM" id="SSF46689">
    <property type="entry name" value="Homeodomain-like"/>
    <property type="match status" value="1"/>
</dbReference>
<organism evidence="6 7">
    <name type="scientific">Pedobacter kyungheensis</name>
    <dbReference type="NCBI Taxonomy" id="1069985"/>
    <lineage>
        <taxon>Bacteria</taxon>
        <taxon>Pseudomonadati</taxon>
        <taxon>Bacteroidota</taxon>
        <taxon>Sphingobacteriia</taxon>
        <taxon>Sphingobacteriales</taxon>
        <taxon>Sphingobacteriaceae</taxon>
        <taxon>Pedobacter</taxon>
    </lineage>
</organism>
<keyword evidence="1" id="KW-0805">Transcription regulation</keyword>
<comment type="caution">
    <text evidence="6">The sequence shown here is derived from an EMBL/GenBank/DDBJ whole genome shotgun (WGS) entry which is preliminary data.</text>
</comment>
<evidence type="ECO:0000256" key="4">
    <source>
        <dbReference type="SAM" id="Phobius"/>
    </source>
</evidence>
<dbReference type="InterPro" id="IPR009057">
    <property type="entry name" value="Homeodomain-like_sf"/>
</dbReference>
<name>A0A0C1DCB8_9SPHI</name>
<dbReference type="Pfam" id="PF12833">
    <property type="entry name" value="HTH_18"/>
    <property type="match status" value="1"/>
</dbReference>
<keyword evidence="4" id="KW-0812">Transmembrane</keyword>
<dbReference type="Proteomes" id="UP000031246">
    <property type="component" value="Unassembled WGS sequence"/>
</dbReference>
<evidence type="ECO:0000256" key="1">
    <source>
        <dbReference type="ARBA" id="ARBA00023015"/>
    </source>
</evidence>
<feature type="domain" description="HTH araC/xylS-type" evidence="5">
    <location>
        <begin position="291"/>
        <end position="394"/>
    </location>
</feature>
<dbReference type="AlphaFoldDB" id="A0A0C1DCB8"/>
<evidence type="ECO:0000256" key="2">
    <source>
        <dbReference type="ARBA" id="ARBA00023125"/>
    </source>
</evidence>
<sequence length="401" mass="46276">MVLLLKFELLHPIFLAVIGAIFIFSVVVVKLLLYGRDKFYLNFLLSLAIAGMAWYGLIYLLTNSGLIKDYPYLFNKGLPFYYTVAPCLYLYFRGSLNKEHAVFKPSHLLHFLIAIPAIISIIPYNMLTYAGQHEVVSRVVADVEFAFSDSKYIVEPWHWYAFPFSALIYTILQIRLVYRASKEPGQKQQTINWIYFFSVVCFIIFAGMLLINVSILQNRSHIWSILHEGSIVIFLCCCLLVLSFMFFFNPELIYGFTKKAVVNNENIQADSQPLTEEKTKPKLVDIHLAEQVTLAIKEQELFRRPGLNLSELASALEIQNHKLSELFNNHYQLNFSTYINNLRIEYIKARLDQGDWKQFTLEAIALDAGFSSRNTFFNAFKKVMHTTPSAYLATLKDEKSL</sequence>
<dbReference type="PANTHER" id="PTHR43280">
    <property type="entry name" value="ARAC-FAMILY TRANSCRIPTIONAL REGULATOR"/>
    <property type="match status" value="1"/>
</dbReference>
<dbReference type="GO" id="GO:0003700">
    <property type="term" value="F:DNA-binding transcription factor activity"/>
    <property type="evidence" value="ECO:0007669"/>
    <property type="project" value="InterPro"/>
</dbReference>
<feature type="transmembrane region" description="Helical" evidence="4">
    <location>
        <begin position="40"/>
        <end position="60"/>
    </location>
</feature>
<dbReference type="EMBL" id="JSYN01000028">
    <property type="protein sequence ID" value="KIA91585.1"/>
    <property type="molecule type" value="Genomic_DNA"/>
</dbReference>
<dbReference type="PROSITE" id="PS01124">
    <property type="entry name" value="HTH_ARAC_FAMILY_2"/>
    <property type="match status" value="1"/>
</dbReference>
<dbReference type="InterPro" id="IPR018060">
    <property type="entry name" value="HTH_AraC"/>
</dbReference>
<reference evidence="6 7" key="1">
    <citation type="submission" date="2014-10" db="EMBL/GenBank/DDBJ databases">
        <title>Pedobacter Kyungheensis.</title>
        <authorList>
            <person name="Anderson B.M."/>
            <person name="Newman J.D."/>
        </authorList>
    </citation>
    <scope>NUCLEOTIDE SEQUENCE [LARGE SCALE GENOMIC DNA]</scope>
    <source>
        <strain evidence="6 7">KACC 16221</strain>
    </source>
</reference>
<feature type="transmembrane region" description="Helical" evidence="4">
    <location>
        <begin position="80"/>
        <end position="96"/>
    </location>
</feature>
<evidence type="ECO:0000313" key="6">
    <source>
        <dbReference type="EMBL" id="KIA91585.1"/>
    </source>
</evidence>
<keyword evidence="3" id="KW-0804">Transcription</keyword>
<keyword evidence="4" id="KW-0472">Membrane</keyword>
<dbReference type="Gene3D" id="1.10.10.60">
    <property type="entry name" value="Homeodomain-like"/>
    <property type="match status" value="2"/>
</dbReference>
<keyword evidence="4" id="KW-1133">Transmembrane helix</keyword>
<feature type="transmembrane region" description="Helical" evidence="4">
    <location>
        <begin position="157"/>
        <end position="178"/>
    </location>
</feature>
<keyword evidence="7" id="KW-1185">Reference proteome</keyword>
<proteinExistence type="predicted"/>
<feature type="transmembrane region" description="Helical" evidence="4">
    <location>
        <begin position="231"/>
        <end position="249"/>
    </location>
</feature>
<gene>
    <name evidence="6" type="ORF">OC25_21340</name>
</gene>
<feature type="transmembrane region" description="Helical" evidence="4">
    <location>
        <begin position="190"/>
        <end position="211"/>
    </location>
</feature>
<evidence type="ECO:0000259" key="5">
    <source>
        <dbReference type="PROSITE" id="PS01124"/>
    </source>
</evidence>
<protein>
    <recommendedName>
        <fullName evidence="5">HTH araC/xylS-type domain-containing protein</fullName>
    </recommendedName>
</protein>
<dbReference type="GO" id="GO:0043565">
    <property type="term" value="F:sequence-specific DNA binding"/>
    <property type="evidence" value="ECO:0007669"/>
    <property type="project" value="InterPro"/>
</dbReference>
<feature type="transmembrane region" description="Helical" evidence="4">
    <location>
        <begin position="108"/>
        <end position="127"/>
    </location>
</feature>
<keyword evidence="2" id="KW-0238">DNA-binding</keyword>
<dbReference type="PANTHER" id="PTHR43280:SF29">
    <property type="entry name" value="ARAC-FAMILY TRANSCRIPTIONAL REGULATOR"/>
    <property type="match status" value="1"/>
</dbReference>